<dbReference type="GO" id="GO:0005975">
    <property type="term" value="P:carbohydrate metabolic process"/>
    <property type="evidence" value="ECO:0007669"/>
    <property type="project" value="InterPro"/>
</dbReference>
<evidence type="ECO:0000313" key="3">
    <source>
        <dbReference type="EMBL" id="QHS79723.1"/>
    </source>
</evidence>
<dbReference type="GO" id="GO:0016020">
    <property type="term" value="C:membrane"/>
    <property type="evidence" value="ECO:0007669"/>
    <property type="project" value="InterPro"/>
</dbReference>
<organism evidence="3">
    <name type="scientific">viral metagenome</name>
    <dbReference type="NCBI Taxonomy" id="1070528"/>
    <lineage>
        <taxon>unclassified sequences</taxon>
        <taxon>metagenomes</taxon>
        <taxon>organismal metagenomes</taxon>
    </lineage>
</organism>
<evidence type="ECO:0008006" key="4">
    <source>
        <dbReference type="Google" id="ProtNLM"/>
    </source>
</evidence>
<dbReference type="CDD" id="cd11301">
    <property type="entry name" value="Fut1_Fut2_like"/>
    <property type="match status" value="1"/>
</dbReference>
<dbReference type="Pfam" id="PF01531">
    <property type="entry name" value="Glyco_transf_11"/>
    <property type="match status" value="1"/>
</dbReference>
<keyword evidence="2" id="KW-0808">Transferase</keyword>
<dbReference type="AlphaFoldDB" id="A0A6C0AJS4"/>
<dbReference type="EMBL" id="MN740650">
    <property type="protein sequence ID" value="QHS79723.1"/>
    <property type="molecule type" value="Genomic_DNA"/>
</dbReference>
<dbReference type="InterPro" id="IPR002516">
    <property type="entry name" value="Glyco_trans_11"/>
</dbReference>
<dbReference type="GO" id="GO:0008107">
    <property type="term" value="F:galactoside 2-alpha-L-fucosyltransferase activity"/>
    <property type="evidence" value="ECO:0007669"/>
    <property type="project" value="InterPro"/>
</dbReference>
<accession>A0A6C0AJS4</accession>
<evidence type="ECO:0000256" key="2">
    <source>
        <dbReference type="ARBA" id="ARBA00022679"/>
    </source>
</evidence>
<evidence type="ECO:0000256" key="1">
    <source>
        <dbReference type="ARBA" id="ARBA00022676"/>
    </source>
</evidence>
<dbReference type="PANTHER" id="PTHR11927">
    <property type="entry name" value="GALACTOSIDE 2-L-FUCOSYLTRANSFERASE"/>
    <property type="match status" value="1"/>
</dbReference>
<protein>
    <recommendedName>
        <fullName evidence="4">Glycosyltransferase</fullName>
    </recommendedName>
</protein>
<dbReference type="PANTHER" id="PTHR11927:SF9">
    <property type="entry name" value="L-FUCOSYLTRANSFERASE"/>
    <property type="match status" value="1"/>
</dbReference>
<name>A0A6C0AJS4_9ZZZZ</name>
<reference evidence="3" key="1">
    <citation type="journal article" date="2020" name="Nature">
        <title>Giant virus diversity and host interactions through global metagenomics.</title>
        <authorList>
            <person name="Schulz F."/>
            <person name="Roux S."/>
            <person name="Paez-Espino D."/>
            <person name="Jungbluth S."/>
            <person name="Walsh D.A."/>
            <person name="Denef V.J."/>
            <person name="McMahon K.D."/>
            <person name="Konstantinidis K.T."/>
            <person name="Eloe-Fadrosh E.A."/>
            <person name="Kyrpides N.C."/>
            <person name="Woyke T."/>
        </authorList>
    </citation>
    <scope>NUCLEOTIDE SEQUENCE</scope>
    <source>
        <strain evidence="3">GVMAG-S-1035303-20</strain>
    </source>
</reference>
<sequence>MTITVPQPAGGLGNWLFQFAAAMSWGDNFVLCPALNYTATHSSNEYYSTLFRKFKKIDGIPRLTDLNEPEGNPVLNIEQIKEILKARDTRLVGYFQDWRYIPDGFSEMLEFPNPAILVKYPRIPSSCFIHVRGGDYVHSPQMRPVHFIDLTSYYTECIRRMKGKGITHFSVFTNDLEFCKTQPWLSEIDYEIIQENELDSLYLMTKCAAAICANSTFSWWGAFLNRGRPICMPSKWFNTSFRTEGYYFPEVEVVDA</sequence>
<keyword evidence="1" id="KW-0328">Glycosyltransferase</keyword>
<proteinExistence type="predicted"/>